<name>A0A497UFF3_9FLAO</name>
<keyword evidence="1" id="KW-0732">Signal</keyword>
<reference evidence="2 4" key="1">
    <citation type="submission" date="2017-12" db="EMBL/GenBank/DDBJ databases">
        <title>Genomic Encyclopedia of Type Strains, Phase III (KMG-III): the genomes of soil and plant-associated and newly described type strains.</title>
        <authorList>
            <person name="Whitman W."/>
        </authorList>
    </citation>
    <scope>NUCLEOTIDE SEQUENCE [LARGE SCALE GENOMIC DNA]</scope>
    <source>
        <strain evidence="2 4">IP-10</strain>
    </source>
</reference>
<reference evidence="3 5" key="2">
    <citation type="submission" date="2018-10" db="EMBL/GenBank/DDBJ databases">
        <title>Genomic Encyclopedia of Archaeal and Bacterial Type Strains, Phase II (KMG-II): from individual species to whole genera.</title>
        <authorList>
            <person name="Goeker M."/>
        </authorList>
    </citation>
    <scope>NUCLEOTIDE SEQUENCE [LARGE SCALE GENOMIC DNA]</scope>
    <source>
        <strain evidence="3 5">DSM 21886</strain>
    </source>
</reference>
<evidence type="ECO:0000313" key="3">
    <source>
        <dbReference type="EMBL" id="RLJ23403.1"/>
    </source>
</evidence>
<feature type="chain" id="PRO_5019822986" description="Lipoprotein" evidence="1">
    <location>
        <begin position="22"/>
        <end position="388"/>
    </location>
</feature>
<proteinExistence type="predicted"/>
<dbReference type="EMBL" id="PJND01000011">
    <property type="protein sequence ID" value="PKW20101.1"/>
    <property type="molecule type" value="Genomic_DNA"/>
</dbReference>
<feature type="signal peptide" evidence="1">
    <location>
        <begin position="1"/>
        <end position="21"/>
    </location>
</feature>
<sequence>MKKIILSLSFLAGLVLVSCESADQPQEQNANNDNSLMRRQRQSSMFNYIQSTRIESDVNCENNILIFPSWRHYWETIDRLDQMVERDCNAFDSTVPNNISEERYDILADAAGFDEDNVLRRFETDLAFCSLRSKIELLETAWLDRQGDREWDANSDPDNHFIDDQAERTLLSPNAEVIVGDERRGYVYYKFLDDEGSRIEVLNNDRDAISQVSRGRIPTGNPNVVVVRPDKESDSNKCKNKVTQITYEVSGADRFKRKSKVRRAWGTNCLNNPCTSIFPSKVIAITKGYKKKNGKWRSRKMLIAAGINGPGQNIPGLTYVDCIEERGIRLFEERKRRKIRVVAKSTTNIAPIGTPRRYNFSLQDNKLFSYHKRGNLIINKDYYDMPGN</sequence>
<accession>A0A497UFF3</accession>
<keyword evidence="4" id="KW-1185">Reference proteome</keyword>
<dbReference type="AlphaFoldDB" id="A0A497UFF3"/>
<evidence type="ECO:0000313" key="4">
    <source>
        <dbReference type="Proteomes" id="UP000233767"/>
    </source>
</evidence>
<dbReference type="RefSeq" id="WP_101472934.1">
    <property type="nucleotide sequence ID" value="NZ_PJND01000011.1"/>
</dbReference>
<dbReference type="Proteomes" id="UP000233767">
    <property type="component" value="Unassembled WGS sequence"/>
</dbReference>
<evidence type="ECO:0000313" key="2">
    <source>
        <dbReference type="EMBL" id="PKW20101.1"/>
    </source>
</evidence>
<evidence type="ECO:0008006" key="6">
    <source>
        <dbReference type="Google" id="ProtNLM"/>
    </source>
</evidence>
<gene>
    <name evidence="2" type="ORF">B0G92_3180</name>
    <name evidence="3" type="ORF">CLV50_3219</name>
</gene>
<organism evidence="3 5">
    <name type="scientific">Flavobacterium lindanitolerans</name>
    <dbReference type="NCBI Taxonomy" id="428988"/>
    <lineage>
        <taxon>Bacteria</taxon>
        <taxon>Pseudomonadati</taxon>
        <taxon>Bacteroidota</taxon>
        <taxon>Flavobacteriia</taxon>
        <taxon>Flavobacteriales</taxon>
        <taxon>Flavobacteriaceae</taxon>
        <taxon>Flavobacterium</taxon>
    </lineage>
</organism>
<protein>
    <recommendedName>
        <fullName evidence="6">Lipoprotein</fullName>
    </recommendedName>
</protein>
<comment type="caution">
    <text evidence="3">The sequence shown here is derived from an EMBL/GenBank/DDBJ whole genome shotgun (WGS) entry which is preliminary data.</text>
</comment>
<dbReference type="EMBL" id="RCCB01000015">
    <property type="protein sequence ID" value="RLJ23403.1"/>
    <property type="molecule type" value="Genomic_DNA"/>
</dbReference>
<dbReference type="PROSITE" id="PS51257">
    <property type="entry name" value="PROKAR_LIPOPROTEIN"/>
    <property type="match status" value="1"/>
</dbReference>
<evidence type="ECO:0000313" key="5">
    <source>
        <dbReference type="Proteomes" id="UP000275027"/>
    </source>
</evidence>
<dbReference type="Proteomes" id="UP000275027">
    <property type="component" value="Unassembled WGS sequence"/>
</dbReference>
<evidence type="ECO:0000256" key="1">
    <source>
        <dbReference type="SAM" id="SignalP"/>
    </source>
</evidence>